<evidence type="ECO:0000256" key="3">
    <source>
        <dbReference type="ARBA" id="ARBA00022525"/>
    </source>
</evidence>
<dbReference type="OrthoDB" id="4898945at2759"/>
<proteinExistence type="inferred from homology"/>
<dbReference type="Proteomes" id="UP000724874">
    <property type="component" value="Unassembled WGS sequence"/>
</dbReference>
<sequence length="143" mass="14739">MITMKFFALAALFPAFASGLTVSFDTAYDNKAGSLDTVACSNGSNGLENRGFSTFGSLPNFPNIGGAPAITGFNSVNCGTCWNLTFVNSQGVSKSINILAIDVATPNFNIAEEAMNTLTNGQAVQLGRVPITASQVSASLCGL</sequence>
<evidence type="ECO:0000256" key="4">
    <source>
        <dbReference type="SAM" id="SignalP"/>
    </source>
</evidence>
<comment type="subcellular location">
    <subcellularLocation>
        <location evidence="1">Secreted</location>
    </subcellularLocation>
</comment>
<feature type="signal peptide" evidence="4">
    <location>
        <begin position="1"/>
        <end position="19"/>
    </location>
</feature>
<dbReference type="SUPFAM" id="SSF50685">
    <property type="entry name" value="Barwin-like endoglucanases"/>
    <property type="match status" value="1"/>
</dbReference>
<feature type="chain" id="PRO_5040419364" evidence="4">
    <location>
        <begin position="20"/>
        <end position="143"/>
    </location>
</feature>
<reference evidence="5" key="1">
    <citation type="submission" date="2020-11" db="EMBL/GenBank/DDBJ databases">
        <authorList>
            <consortium name="DOE Joint Genome Institute"/>
            <person name="Ahrendt S."/>
            <person name="Riley R."/>
            <person name="Andreopoulos W."/>
            <person name="LaButti K."/>
            <person name="Pangilinan J."/>
            <person name="Ruiz-duenas F.J."/>
            <person name="Barrasa J.M."/>
            <person name="Sanchez-Garcia M."/>
            <person name="Camarero S."/>
            <person name="Miyauchi S."/>
            <person name="Serrano A."/>
            <person name="Linde D."/>
            <person name="Babiker R."/>
            <person name="Drula E."/>
            <person name="Ayuso-Fernandez I."/>
            <person name="Pacheco R."/>
            <person name="Padilla G."/>
            <person name="Ferreira P."/>
            <person name="Barriuso J."/>
            <person name="Kellner H."/>
            <person name="Castanera R."/>
            <person name="Alfaro M."/>
            <person name="Ramirez L."/>
            <person name="Pisabarro A.G."/>
            <person name="Kuo A."/>
            <person name="Tritt A."/>
            <person name="Lipzen A."/>
            <person name="He G."/>
            <person name="Yan M."/>
            <person name="Ng V."/>
            <person name="Cullen D."/>
            <person name="Martin F."/>
            <person name="Rosso M.-N."/>
            <person name="Henrissat B."/>
            <person name="Hibbett D."/>
            <person name="Martinez A.T."/>
            <person name="Grigoriev I.V."/>
        </authorList>
    </citation>
    <scope>NUCLEOTIDE SEQUENCE</scope>
    <source>
        <strain evidence="5">AH 44721</strain>
    </source>
</reference>
<accession>A0A9P5NDE5</accession>
<keyword evidence="3" id="KW-0964">Secreted</keyword>
<dbReference type="GO" id="GO:0005576">
    <property type="term" value="C:extracellular region"/>
    <property type="evidence" value="ECO:0007669"/>
    <property type="project" value="UniProtKB-SubCell"/>
</dbReference>
<evidence type="ECO:0000313" key="6">
    <source>
        <dbReference type="Proteomes" id="UP000724874"/>
    </source>
</evidence>
<keyword evidence="4" id="KW-0732">Signal</keyword>
<gene>
    <name evidence="5" type="ORF">CPB84DRAFT_1791327</name>
</gene>
<dbReference type="InterPro" id="IPR010829">
    <property type="entry name" value="Cerato-platanin"/>
</dbReference>
<comment type="caution">
    <text evidence="5">The sequence shown here is derived from an EMBL/GenBank/DDBJ whole genome shotgun (WGS) entry which is preliminary data.</text>
</comment>
<dbReference type="Gene3D" id="2.40.40.10">
    <property type="entry name" value="RlpA-like domain"/>
    <property type="match status" value="1"/>
</dbReference>
<dbReference type="InterPro" id="IPR036908">
    <property type="entry name" value="RlpA-like_sf"/>
</dbReference>
<evidence type="ECO:0000256" key="2">
    <source>
        <dbReference type="ARBA" id="ARBA00010421"/>
    </source>
</evidence>
<dbReference type="AlphaFoldDB" id="A0A9P5NDE5"/>
<organism evidence="5 6">
    <name type="scientific">Gymnopilus junonius</name>
    <name type="common">Spectacular rustgill mushroom</name>
    <name type="synonym">Gymnopilus spectabilis subsp. junonius</name>
    <dbReference type="NCBI Taxonomy" id="109634"/>
    <lineage>
        <taxon>Eukaryota</taxon>
        <taxon>Fungi</taxon>
        <taxon>Dikarya</taxon>
        <taxon>Basidiomycota</taxon>
        <taxon>Agaricomycotina</taxon>
        <taxon>Agaricomycetes</taxon>
        <taxon>Agaricomycetidae</taxon>
        <taxon>Agaricales</taxon>
        <taxon>Agaricineae</taxon>
        <taxon>Hymenogastraceae</taxon>
        <taxon>Gymnopilus</taxon>
    </lineage>
</organism>
<evidence type="ECO:0000256" key="1">
    <source>
        <dbReference type="ARBA" id="ARBA00004613"/>
    </source>
</evidence>
<dbReference type="CDD" id="cd22778">
    <property type="entry name" value="DPBB_CEPL-like"/>
    <property type="match status" value="1"/>
</dbReference>
<comment type="similarity">
    <text evidence="2">Belongs to the cerato-platanin family.</text>
</comment>
<protein>
    <submittedName>
        <fullName evidence="5">Immunomodulatory protein</fullName>
    </submittedName>
</protein>
<evidence type="ECO:0000313" key="5">
    <source>
        <dbReference type="EMBL" id="KAF8881933.1"/>
    </source>
</evidence>
<dbReference type="Pfam" id="PF07249">
    <property type="entry name" value="Cerato-platanin"/>
    <property type="match status" value="1"/>
</dbReference>
<name>A0A9P5NDE5_GYMJU</name>
<dbReference type="EMBL" id="JADNYJ010000127">
    <property type="protein sequence ID" value="KAF8881933.1"/>
    <property type="molecule type" value="Genomic_DNA"/>
</dbReference>
<keyword evidence="6" id="KW-1185">Reference proteome</keyword>